<dbReference type="InterPro" id="IPR050131">
    <property type="entry name" value="Peptidase_S8_subtilisin-like"/>
</dbReference>
<accession>A0AAF0BSJ3</accession>
<dbReference type="PANTHER" id="PTHR43806">
    <property type="entry name" value="PEPTIDASE S8"/>
    <property type="match status" value="1"/>
</dbReference>
<dbReference type="GO" id="GO:0006508">
    <property type="term" value="P:proteolysis"/>
    <property type="evidence" value="ECO:0007669"/>
    <property type="project" value="UniProtKB-KW"/>
</dbReference>
<organism evidence="9 10">
    <name type="scientific">Iamia majanohamensis</name>
    <dbReference type="NCBI Taxonomy" id="467976"/>
    <lineage>
        <taxon>Bacteria</taxon>
        <taxon>Bacillati</taxon>
        <taxon>Actinomycetota</taxon>
        <taxon>Acidimicrobiia</taxon>
        <taxon>Acidimicrobiales</taxon>
        <taxon>Iamiaceae</taxon>
        <taxon>Iamia</taxon>
    </lineage>
</organism>
<dbReference type="InterPro" id="IPR036852">
    <property type="entry name" value="Peptidase_S8/S53_dom_sf"/>
</dbReference>
<feature type="chain" id="PRO_5041973466" evidence="7">
    <location>
        <begin position="24"/>
        <end position="345"/>
    </location>
</feature>
<evidence type="ECO:0000256" key="3">
    <source>
        <dbReference type="ARBA" id="ARBA00022801"/>
    </source>
</evidence>
<evidence type="ECO:0000313" key="9">
    <source>
        <dbReference type="EMBL" id="WCO65347.1"/>
    </source>
</evidence>
<keyword evidence="4 5" id="KW-0720">Serine protease</keyword>
<dbReference type="InterPro" id="IPR023827">
    <property type="entry name" value="Peptidase_S8_Asp-AS"/>
</dbReference>
<dbReference type="SUPFAM" id="SSF52743">
    <property type="entry name" value="Subtilisin-like"/>
    <property type="match status" value="1"/>
</dbReference>
<reference evidence="9" key="1">
    <citation type="submission" date="2023-01" db="EMBL/GenBank/DDBJ databases">
        <title>The diversity of Class Acidimicrobiia in South China Sea sediment environments and the proposal of Iamia marina sp. nov., a novel species of the genus Iamia.</title>
        <authorList>
            <person name="He Y."/>
            <person name="Tian X."/>
        </authorList>
    </citation>
    <scope>NUCLEOTIDE SEQUENCE</scope>
    <source>
        <strain evidence="9">DSM 19957</strain>
    </source>
</reference>
<evidence type="ECO:0000256" key="7">
    <source>
        <dbReference type="SAM" id="SignalP"/>
    </source>
</evidence>
<keyword evidence="7" id="KW-0732">Signal</keyword>
<dbReference type="PROSITE" id="PS00138">
    <property type="entry name" value="SUBTILASE_SER"/>
    <property type="match status" value="1"/>
</dbReference>
<dbReference type="InterPro" id="IPR022398">
    <property type="entry name" value="Peptidase_S8_His-AS"/>
</dbReference>
<evidence type="ECO:0000313" key="10">
    <source>
        <dbReference type="Proteomes" id="UP001216390"/>
    </source>
</evidence>
<dbReference type="PROSITE" id="PS00136">
    <property type="entry name" value="SUBTILASE_ASP"/>
    <property type="match status" value="1"/>
</dbReference>
<feature type="domain" description="Peptidase S8/S53" evidence="8">
    <location>
        <begin position="61"/>
        <end position="324"/>
    </location>
</feature>
<evidence type="ECO:0000256" key="6">
    <source>
        <dbReference type="RuleBase" id="RU003355"/>
    </source>
</evidence>
<dbReference type="PROSITE" id="PS51892">
    <property type="entry name" value="SUBTILASE"/>
    <property type="match status" value="1"/>
</dbReference>
<sequence>MTRARGVLVALVAGAFLALAVLAATGALSREGEGTDPARLAGDQWNLEAVGAPAAWSTTEGGGVVVAVVDSGVDTRHPDLRDQVVGAIDCVGAAGDPDACRPGGDTDRDGHGTHVAGIVAAAADDGTGVAGVAPEARLLSVRALEAGSCARRPCGAEGPATDVAAGVRWAVAHDADVVNLSVGATGDADADLAAAIEEAWDAGVVVVVAGGNGPARTDLGDAPAIVVSAVTAGGEVAPYSTAVGAARWRLAAPGGAQRAPDGDGCAGDDAVLSTLPVPGGEGEAYGCLAGTSMAAPHVAGAAALLLATGLDPSATVERLLATATPLDQGPPGPDRLDVAAAVRGA</sequence>
<keyword evidence="3 5" id="KW-0378">Hydrolase</keyword>
<dbReference type="PANTHER" id="PTHR43806:SF11">
    <property type="entry name" value="CEREVISIN-RELATED"/>
    <property type="match status" value="1"/>
</dbReference>
<evidence type="ECO:0000256" key="1">
    <source>
        <dbReference type="ARBA" id="ARBA00011073"/>
    </source>
</evidence>
<dbReference type="Pfam" id="PF00082">
    <property type="entry name" value="Peptidase_S8"/>
    <property type="match status" value="1"/>
</dbReference>
<evidence type="ECO:0000256" key="5">
    <source>
        <dbReference type="PROSITE-ProRule" id="PRU01240"/>
    </source>
</evidence>
<dbReference type="Proteomes" id="UP001216390">
    <property type="component" value="Chromosome"/>
</dbReference>
<dbReference type="EMBL" id="CP116942">
    <property type="protein sequence ID" value="WCO65347.1"/>
    <property type="molecule type" value="Genomic_DNA"/>
</dbReference>
<feature type="active site" description="Charge relay system" evidence="5">
    <location>
        <position position="70"/>
    </location>
</feature>
<feature type="active site" description="Charge relay system" evidence="5">
    <location>
        <position position="292"/>
    </location>
</feature>
<feature type="signal peptide" evidence="7">
    <location>
        <begin position="1"/>
        <end position="23"/>
    </location>
</feature>
<dbReference type="Gene3D" id="3.40.50.200">
    <property type="entry name" value="Peptidase S8/S53 domain"/>
    <property type="match status" value="1"/>
</dbReference>
<dbReference type="GO" id="GO:0004252">
    <property type="term" value="F:serine-type endopeptidase activity"/>
    <property type="evidence" value="ECO:0007669"/>
    <property type="project" value="UniProtKB-UniRule"/>
</dbReference>
<evidence type="ECO:0000256" key="4">
    <source>
        <dbReference type="ARBA" id="ARBA00022825"/>
    </source>
</evidence>
<dbReference type="RefSeq" id="WP_272734872.1">
    <property type="nucleotide sequence ID" value="NZ_CP116942.1"/>
</dbReference>
<dbReference type="AlphaFoldDB" id="A0AAF0BSJ3"/>
<gene>
    <name evidence="9" type="ORF">PO878_12660</name>
</gene>
<keyword evidence="10" id="KW-1185">Reference proteome</keyword>
<evidence type="ECO:0000256" key="2">
    <source>
        <dbReference type="ARBA" id="ARBA00022670"/>
    </source>
</evidence>
<protein>
    <submittedName>
        <fullName evidence="9">S8 family serine peptidase</fullName>
    </submittedName>
</protein>
<dbReference type="InterPro" id="IPR000209">
    <property type="entry name" value="Peptidase_S8/S53_dom"/>
</dbReference>
<proteinExistence type="inferred from homology"/>
<dbReference type="InterPro" id="IPR023828">
    <property type="entry name" value="Peptidase_S8_Ser-AS"/>
</dbReference>
<comment type="similarity">
    <text evidence="1 5 6">Belongs to the peptidase S8 family.</text>
</comment>
<feature type="active site" description="Charge relay system" evidence="5">
    <location>
        <position position="111"/>
    </location>
</feature>
<dbReference type="PRINTS" id="PR00723">
    <property type="entry name" value="SUBTILISIN"/>
</dbReference>
<name>A0AAF0BSJ3_9ACTN</name>
<dbReference type="KEGG" id="ima:PO878_12660"/>
<dbReference type="InterPro" id="IPR015500">
    <property type="entry name" value="Peptidase_S8_subtilisin-rel"/>
</dbReference>
<evidence type="ECO:0000259" key="8">
    <source>
        <dbReference type="Pfam" id="PF00082"/>
    </source>
</evidence>
<dbReference type="PROSITE" id="PS00137">
    <property type="entry name" value="SUBTILASE_HIS"/>
    <property type="match status" value="1"/>
</dbReference>
<keyword evidence="2 5" id="KW-0645">Protease</keyword>